<dbReference type="Proteomes" id="UP000836788">
    <property type="component" value="Chromosome 21"/>
</dbReference>
<dbReference type="EMBL" id="OU594962">
    <property type="protein sequence ID" value="CAG9285921.1"/>
    <property type="molecule type" value="Genomic_DNA"/>
</dbReference>
<reference evidence="2" key="1">
    <citation type="submission" date="2022-02" db="EMBL/GenBank/DDBJ databases">
        <authorList>
            <person name="Giguere J D."/>
        </authorList>
    </citation>
    <scope>NUCLEOTIDE SEQUENCE</scope>
    <source>
        <strain evidence="2">CCAP 1055/1</strain>
    </source>
</reference>
<dbReference type="AlphaFoldDB" id="A0A8J9X6B0"/>
<protein>
    <submittedName>
        <fullName evidence="2">Uncharacterized protein</fullName>
    </submittedName>
</protein>
<evidence type="ECO:0000256" key="1">
    <source>
        <dbReference type="SAM" id="MobiDB-lite"/>
    </source>
</evidence>
<accession>A0A8J9X6B0</accession>
<feature type="region of interest" description="Disordered" evidence="1">
    <location>
        <begin position="1"/>
        <end position="20"/>
    </location>
</feature>
<feature type="compositionally biased region" description="Low complexity" evidence="1">
    <location>
        <begin position="1"/>
        <end position="17"/>
    </location>
</feature>
<sequence length="524" mass="58835">MAPSATEASTTTPVTSPDPATTVTTLVTQWNWLRRTLGYCSLDTRRALWWAMHTATTTQPSLPPQRRRRRTSSSIRIASRSHDHILSLSTVPRDTTTTITLVQQKLCHAFRKRLLTWTMPTSENINYATAHTEMLWNALAVTCLQILHLLLSSDTAVVDRIATDARNDDRDTELTVSNIDNNSIDQSWMAEWVTSLTSVFQTNVDTWLQQTHPTAPRRFITHHTEDDTVEEKTAAKDTKTSTAASKWTPDATVMAWMAEALHVFCVAVLPNLDRLQSEVAPNQVRWECVWLATTLDLTQYLLLPQSELFWTAPITLEVAHLWIAFWDTVSDGPQLLRTLLATSASTHTKWHRGPSAIGLAVQFLHDIVVAQHLADHLATSVPIYVPWNALRDTWIRFVYAMLRFIEAQRTRSDSTATCLTLTAIVAERPDELKSALALLLTVDGYDDEDEEPKWTSACRVNVDIQALLQRVLDELDADENDLMDWAGMLDAYFPAPTPHDAAQTADGDNGGSHDKEDDDAMTNV</sequence>
<evidence type="ECO:0000313" key="2">
    <source>
        <dbReference type="EMBL" id="CAG9285921.1"/>
    </source>
</evidence>
<proteinExistence type="predicted"/>
<gene>
    <name evidence="2" type="ORF">PTTT1_LOCUS30646</name>
</gene>
<name>A0A8J9X6B0_PHATR</name>
<feature type="region of interest" description="Disordered" evidence="1">
    <location>
        <begin position="496"/>
        <end position="524"/>
    </location>
</feature>
<organism evidence="2">
    <name type="scientific">Phaeodactylum tricornutum</name>
    <name type="common">Diatom</name>
    <dbReference type="NCBI Taxonomy" id="2850"/>
    <lineage>
        <taxon>Eukaryota</taxon>
        <taxon>Sar</taxon>
        <taxon>Stramenopiles</taxon>
        <taxon>Ochrophyta</taxon>
        <taxon>Bacillariophyta</taxon>
        <taxon>Bacillariophyceae</taxon>
        <taxon>Bacillariophycidae</taxon>
        <taxon>Naviculales</taxon>
        <taxon>Phaeodactylaceae</taxon>
        <taxon>Phaeodactylum</taxon>
    </lineage>
</organism>